<sequence length="347" mass="38921">MTKRVTSFDVAKLAGVSRSVVSAVLNGTPGIGVSEEKREAVLKAIQELNYQVDAQARGMKTGRSHCIAAYGNVSNPMFLQVLEGMQGACAAHGYHVLLYPSSKEPQHTIDGLLDLYLQRRIDGIVALDRPHQANEAWIRQLVKHRLPYVSVEGYPHHEEVPSVLMDYQESIRRALDFLWGNVGLPPVYVEMHHGAHTLGWGDQQRREAYELWMKEHGLQPRIAAASADLSWEEGAEHWKRCIQEWGLPTAVLTNWSRGAVYVSRAAQMMGVPVGEQLHVMAADNTKRIHEYLYPSITSMEVPYREMGSAAAERLVEYIEGRRPYEDKSTQWLPAILAVRQSVATVSS</sequence>
<dbReference type="SUPFAM" id="SSF53822">
    <property type="entry name" value="Periplasmic binding protein-like I"/>
    <property type="match status" value="1"/>
</dbReference>
<dbReference type="SUPFAM" id="SSF47413">
    <property type="entry name" value="lambda repressor-like DNA-binding domains"/>
    <property type="match status" value="1"/>
</dbReference>
<dbReference type="CDD" id="cd01392">
    <property type="entry name" value="HTH_LacI"/>
    <property type="match status" value="1"/>
</dbReference>
<evidence type="ECO:0000313" key="6">
    <source>
        <dbReference type="EMBL" id="OXM84222.1"/>
    </source>
</evidence>
<organism evidence="6 7">
    <name type="scientific">Paenibacillus rigui</name>
    <dbReference type="NCBI Taxonomy" id="554312"/>
    <lineage>
        <taxon>Bacteria</taxon>
        <taxon>Bacillati</taxon>
        <taxon>Bacillota</taxon>
        <taxon>Bacilli</taxon>
        <taxon>Bacillales</taxon>
        <taxon>Paenibacillaceae</taxon>
        <taxon>Paenibacillus</taxon>
    </lineage>
</organism>
<dbReference type="InterPro" id="IPR000843">
    <property type="entry name" value="HTH_LacI"/>
</dbReference>
<dbReference type="InterPro" id="IPR046335">
    <property type="entry name" value="LacI/GalR-like_sensor"/>
</dbReference>
<evidence type="ECO:0000256" key="4">
    <source>
        <dbReference type="ARBA" id="ARBA00023163"/>
    </source>
</evidence>
<protein>
    <submittedName>
        <fullName evidence="6">LacI family transcriptional regulator</fullName>
    </submittedName>
</protein>
<dbReference type="InterPro" id="IPR010982">
    <property type="entry name" value="Lambda_DNA-bd_dom_sf"/>
</dbReference>
<dbReference type="Pfam" id="PF13377">
    <property type="entry name" value="Peripla_BP_3"/>
    <property type="match status" value="1"/>
</dbReference>
<reference evidence="6 7" key="1">
    <citation type="submission" date="2017-07" db="EMBL/GenBank/DDBJ databases">
        <title>Genome sequencing and assembly of Paenibacillus rigui.</title>
        <authorList>
            <person name="Mayilraj S."/>
        </authorList>
    </citation>
    <scope>NUCLEOTIDE SEQUENCE [LARGE SCALE GENOMIC DNA]</scope>
    <source>
        <strain evidence="6 7">JCM 16352</strain>
    </source>
</reference>
<dbReference type="Gene3D" id="3.40.50.2300">
    <property type="match status" value="2"/>
</dbReference>
<dbReference type="CDD" id="cd06267">
    <property type="entry name" value="PBP1_LacI_sugar_binding-like"/>
    <property type="match status" value="1"/>
</dbReference>
<keyword evidence="7" id="KW-1185">Reference proteome</keyword>
<dbReference type="Gene3D" id="1.10.260.40">
    <property type="entry name" value="lambda repressor-like DNA-binding domains"/>
    <property type="match status" value="1"/>
</dbReference>
<dbReference type="Proteomes" id="UP000215509">
    <property type="component" value="Unassembled WGS sequence"/>
</dbReference>
<dbReference type="AlphaFoldDB" id="A0A229ULG9"/>
<dbReference type="SMART" id="SM00354">
    <property type="entry name" value="HTH_LACI"/>
    <property type="match status" value="1"/>
</dbReference>
<evidence type="ECO:0000256" key="2">
    <source>
        <dbReference type="ARBA" id="ARBA00023015"/>
    </source>
</evidence>
<dbReference type="OrthoDB" id="2547974at2"/>
<keyword evidence="4" id="KW-0804">Transcription</keyword>
<evidence type="ECO:0000259" key="5">
    <source>
        <dbReference type="PROSITE" id="PS50932"/>
    </source>
</evidence>
<dbReference type="GO" id="GO:0000976">
    <property type="term" value="F:transcription cis-regulatory region binding"/>
    <property type="evidence" value="ECO:0007669"/>
    <property type="project" value="TreeGrafter"/>
</dbReference>
<dbReference type="PANTHER" id="PTHR30146">
    <property type="entry name" value="LACI-RELATED TRANSCRIPTIONAL REPRESSOR"/>
    <property type="match status" value="1"/>
</dbReference>
<name>A0A229ULG9_9BACL</name>
<dbReference type="RefSeq" id="WP_094016794.1">
    <property type="nucleotide sequence ID" value="NZ_NMQW01000033.1"/>
</dbReference>
<dbReference type="PANTHER" id="PTHR30146:SF148">
    <property type="entry name" value="HTH-TYPE TRANSCRIPTIONAL REPRESSOR PURR-RELATED"/>
    <property type="match status" value="1"/>
</dbReference>
<evidence type="ECO:0000313" key="7">
    <source>
        <dbReference type="Proteomes" id="UP000215509"/>
    </source>
</evidence>
<keyword evidence="3" id="KW-0238">DNA-binding</keyword>
<dbReference type="EMBL" id="NMQW01000033">
    <property type="protein sequence ID" value="OXM84222.1"/>
    <property type="molecule type" value="Genomic_DNA"/>
</dbReference>
<dbReference type="GO" id="GO:0003700">
    <property type="term" value="F:DNA-binding transcription factor activity"/>
    <property type="evidence" value="ECO:0007669"/>
    <property type="project" value="TreeGrafter"/>
</dbReference>
<keyword evidence="2" id="KW-0805">Transcription regulation</keyword>
<gene>
    <name evidence="6" type="ORF">CF651_20770</name>
</gene>
<evidence type="ECO:0000256" key="1">
    <source>
        <dbReference type="ARBA" id="ARBA00022491"/>
    </source>
</evidence>
<proteinExistence type="predicted"/>
<keyword evidence="1" id="KW-0678">Repressor</keyword>
<dbReference type="Pfam" id="PF00356">
    <property type="entry name" value="LacI"/>
    <property type="match status" value="1"/>
</dbReference>
<feature type="domain" description="HTH lacI-type" evidence="5">
    <location>
        <begin position="5"/>
        <end position="61"/>
    </location>
</feature>
<comment type="caution">
    <text evidence="6">The sequence shown here is derived from an EMBL/GenBank/DDBJ whole genome shotgun (WGS) entry which is preliminary data.</text>
</comment>
<dbReference type="InterPro" id="IPR028082">
    <property type="entry name" value="Peripla_BP_I"/>
</dbReference>
<dbReference type="PROSITE" id="PS50932">
    <property type="entry name" value="HTH_LACI_2"/>
    <property type="match status" value="1"/>
</dbReference>
<accession>A0A229ULG9</accession>
<evidence type="ECO:0000256" key="3">
    <source>
        <dbReference type="ARBA" id="ARBA00023125"/>
    </source>
</evidence>